<dbReference type="PANTHER" id="PTHR32063">
    <property type="match status" value="1"/>
</dbReference>
<dbReference type="PRINTS" id="PR00702">
    <property type="entry name" value="ACRIFLAVINRP"/>
</dbReference>
<keyword evidence="1" id="KW-0472">Membrane</keyword>
<keyword evidence="3" id="KW-1185">Reference proteome</keyword>
<dbReference type="RefSeq" id="WP_167920063.1">
    <property type="nucleotide sequence ID" value="NZ_JAAVJS010000208.1"/>
</dbReference>
<dbReference type="InterPro" id="IPR001036">
    <property type="entry name" value="Acrflvin-R"/>
</dbReference>
<feature type="non-terminal residue" evidence="2">
    <location>
        <position position="1"/>
    </location>
</feature>
<evidence type="ECO:0000313" key="2">
    <source>
        <dbReference type="EMBL" id="NJX17048.1"/>
    </source>
</evidence>
<feature type="non-terminal residue" evidence="2">
    <location>
        <position position="156"/>
    </location>
</feature>
<dbReference type="Proteomes" id="UP000760545">
    <property type="component" value="Unassembled WGS sequence"/>
</dbReference>
<reference evidence="2 3" key="1">
    <citation type="submission" date="2020-03" db="EMBL/GenBank/DDBJ databases">
        <title>Tamlana sp. nov, isolated from XXX.</title>
        <authorList>
            <person name="Cao W.R."/>
        </authorList>
    </citation>
    <scope>NUCLEOTIDE SEQUENCE [LARGE SCALE GENOMIC DNA]</scope>
    <source>
        <strain evidence="2 3">HST1-43</strain>
    </source>
</reference>
<gene>
    <name evidence="2" type="ORF">HC176_16355</name>
</gene>
<sequence>EDNRVQIVNSGNAINISVQKQNNANTVNVAKAVLERIPELSANLPPDVKIETVIDTSDFILNSVNNLSEVLIYAIVFVVLVVFVFLRRWRATFIVALTIPFSLIGAFIYLSLTGSTLNLISLSSLSIALGMVVDDAIVVLENISTYVDRGTKGREA</sequence>
<feature type="transmembrane region" description="Helical" evidence="1">
    <location>
        <begin position="70"/>
        <end position="86"/>
    </location>
</feature>
<name>A0ABX1DFE1_9FLAO</name>
<keyword evidence="1" id="KW-1133">Transmembrane helix</keyword>
<feature type="transmembrane region" description="Helical" evidence="1">
    <location>
        <begin position="93"/>
        <end position="112"/>
    </location>
</feature>
<proteinExistence type="predicted"/>
<dbReference type="EMBL" id="JAAVJS010000208">
    <property type="protein sequence ID" value="NJX17048.1"/>
    <property type="molecule type" value="Genomic_DNA"/>
</dbReference>
<accession>A0ABX1DFE1</accession>
<comment type="caution">
    <text evidence="2">The sequence shown here is derived from an EMBL/GenBank/DDBJ whole genome shotgun (WGS) entry which is preliminary data.</text>
</comment>
<evidence type="ECO:0000256" key="1">
    <source>
        <dbReference type="SAM" id="Phobius"/>
    </source>
</evidence>
<dbReference type="Gene3D" id="3.30.70.1320">
    <property type="entry name" value="Multidrug efflux transporter AcrB pore domain like"/>
    <property type="match status" value="1"/>
</dbReference>
<dbReference type="Gene3D" id="1.20.1640.10">
    <property type="entry name" value="Multidrug efflux transporter AcrB transmembrane domain"/>
    <property type="match status" value="1"/>
</dbReference>
<dbReference type="Pfam" id="PF00873">
    <property type="entry name" value="ACR_tran"/>
    <property type="match status" value="1"/>
</dbReference>
<keyword evidence="1" id="KW-0812">Transmembrane</keyword>
<dbReference type="PANTHER" id="PTHR32063:SF0">
    <property type="entry name" value="SWARMING MOTILITY PROTEIN SWRC"/>
    <property type="match status" value="1"/>
</dbReference>
<protein>
    <submittedName>
        <fullName evidence="2">Efflux RND transporter permease subunit</fullName>
    </submittedName>
</protein>
<dbReference type="SUPFAM" id="SSF82866">
    <property type="entry name" value="Multidrug efflux transporter AcrB transmembrane domain"/>
    <property type="match status" value="1"/>
</dbReference>
<organism evidence="2 3">
    <name type="scientific">Tamlana crocina</name>
    <dbReference type="NCBI Taxonomy" id="393006"/>
    <lineage>
        <taxon>Bacteria</taxon>
        <taxon>Pseudomonadati</taxon>
        <taxon>Bacteroidota</taxon>
        <taxon>Flavobacteriia</taxon>
        <taxon>Flavobacteriales</taxon>
        <taxon>Flavobacteriaceae</taxon>
        <taxon>Tamlana</taxon>
    </lineage>
</organism>
<feature type="transmembrane region" description="Helical" evidence="1">
    <location>
        <begin position="118"/>
        <end position="140"/>
    </location>
</feature>
<evidence type="ECO:0000313" key="3">
    <source>
        <dbReference type="Proteomes" id="UP000760545"/>
    </source>
</evidence>